<dbReference type="EMBL" id="VZRA01000004">
    <property type="protein sequence ID" value="KAB0669017.1"/>
    <property type="molecule type" value="Genomic_DNA"/>
</dbReference>
<dbReference type="RefSeq" id="WP_151157648.1">
    <property type="nucleotide sequence ID" value="NZ_VZRA01000004.1"/>
</dbReference>
<keyword evidence="2" id="KW-0472">Membrane</keyword>
<dbReference type="Proteomes" id="UP000798046">
    <property type="component" value="Unassembled WGS sequence"/>
</dbReference>
<accession>A0ABQ6TL74</accession>
<protein>
    <submittedName>
        <fullName evidence="3">Uncharacterized protein</fullName>
    </submittedName>
</protein>
<comment type="caution">
    <text evidence="3">The sequence shown here is derived from an EMBL/GenBank/DDBJ whole genome shotgun (WGS) entry which is preliminary data.</text>
</comment>
<evidence type="ECO:0000256" key="1">
    <source>
        <dbReference type="SAM" id="MobiDB-lite"/>
    </source>
</evidence>
<evidence type="ECO:0000256" key="2">
    <source>
        <dbReference type="SAM" id="Phobius"/>
    </source>
</evidence>
<feature type="compositionally biased region" description="Basic and acidic residues" evidence="1">
    <location>
        <begin position="75"/>
        <end position="85"/>
    </location>
</feature>
<evidence type="ECO:0000313" key="4">
    <source>
        <dbReference type="Proteomes" id="UP000798046"/>
    </source>
</evidence>
<name>A0ABQ6TL74_9BACT</name>
<feature type="transmembrane region" description="Helical" evidence="2">
    <location>
        <begin position="7"/>
        <end position="23"/>
    </location>
</feature>
<proteinExistence type="predicted"/>
<gene>
    <name evidence="3" type="ORF">F6V30_14365</name>
</gene>
<feature type="compositionally biased region" description="Basic and acidic residues" evidence="1">
    <location>
        <begin position="95"/>
        <end position="105"/>
    </location>
</feature>
<evidence type="ECO:0000313" key="3">
    <source>
        <dbReference type="EMBL" id="KAB0669017.1"/>
    </source>
</evidence>
<keyword evidence="4" id="KW-1185">Reference proteome</keyword>
<organism evidence="3 4">
    <name type="scientific">Oryzomonas sagensis</name>
    <dbReference type="NCBI Taxonomy" id="2603857"/>
    <lineage>
        <taxon>Bacteria</taxon>
        <taxon>Pseudomonadati</taxon>
        <taxon>Thermodesulfobacteriota</taxon>
        <taxon>Desulfuromonadia</taxon>
        <taxon>Geobacterales</taxon>
        <taxon>Geobacteraceae</taxon>
        <taxon>Oryzomonas</taxon>
    </lineage>
</organism>
<sequence length="105" mass="11799">MNWLTKILAPSLIVILAIVYFSYQKNDNEMTQDSAKFDRDWNESMQHFAKSPGEKKKYAARATMAQSDYSSARAEGAKHKQRVDNAGDNLNDALDDLKKENGGGK</sequence>
<feature type="region of interest" description="Disordered" evidence="1">
    <location>
        <begin position="69"/>
        <end position="105"/>
    </location>
</feature>
<keyword evidence="2" id="KW-0812">Transmembrane</keyword>
<reference evidence="3 4" key="1">
    <citation type="journal article" date="2020" name="Microorganisms">
        <title>Description of Three Novel Members in the Family Geobacteraceae, Oryzomonas japonicum gen. nov., sp. nov., Oryzomonas sagensis sp. nov., and Oryzomonas ruber sp. nov.</title>
        <authorList>
            <person name="Xu Z."/>
            <person name="Masuda Y."/>
            <person name="Hayakawa C."/>
            <person name="Ushijima N."/>
            <person name="Kawano K."/>
            <person name="Shiratori Y."/>
            <person name="Senoo K."/>
            <person name="Itoh H."/>
        </authorList>
    </citation>
    <scope>NUCLEOTIDE SEQUENCE [LARGE SCALE GENOMIC DNA]</scope>
    <source>
        <strain evidence="3 4">Red100</strain>
    </source>
</reference>
<keyword evidence="2" id="KW-1133">Transmembrane helix</keyword>